<dbReference type="EMBL" id="SNVX01000039">
    <property type="protein sequence ID" value="TDN46832.1"/>
    <property type="molecule type" value="Genomic_DNA"/>
</dbReference>
<dbReference type="OrthoDB" id="9782387at2"/>
<proteinExistence type="predicted"/>
<dbReference type="PANTHER" id="PTHR43273:SF3">
    <property type="entry name" value="ANAEROBIC SULFATASE-MATURATING ENZYME HOMOLOG ASLB-RELATED"/>
    <property type="match status" value="1"/>
</dbReference>
<sequence length="289" mass="33258">MRKTNTYILKFLPEKRASRCLHIKIRLSGQHSPSTISHSPNLHDLQDNINALDAFISQCLCDKQTDEILFSWFDCDVAVDNFGFFSRVVKLQKKYQTESQRVFNDIYISELMVNEPLSDLLNNNNFLVWLSVVGSQKIYEISGGKESYQCMINAVDALQRHQVQFGCQVEVSHASACYGVDIYQFITRSIGVSTINFVPVQPIHSEEWAEFLISSFYEWVYNGLGQVQVNVFDAAMAHSMISDVGLFHANTLYATMPGNIDEYHYLNQGYESFFMQVKPELERLHRMMN</sequence>
<evidence type="ECO:0000313" key="1">
    <source>
        <dbReference type="EMBL" id="TDN46832.1"/>
    </source>
</evidence>
<dbReference type="InterPro" id="IPR023867">
    <property type="entry name" value="Sulphatase_maturase_rSAM"/>
</dbReference>
<dbReference type="GO" id="GO:0016491">
    <property type="term" value="F:oxidoreductase activity"/>
    <property type="evidence" value="ECO:0007669"/>
    <property type="project" value="InterPro"/>
</dbReference>
<keyword evidence="2" id="KW-1185">Reference proteome</keyword>
<dbReference type="RefSeq" id="WP_133462636.1">
    <property type="nucleotide sequence ID" value="NZ_SNVX01000039.1"/>
</dbReference>
<dbReference type="Gene3D" id="3.20.20.70">
    <property type="entry name" value="Aldolase class I"/>
    <property type="match status" value="1"/>
</dbReference>
<evidence type="ECO:0000313" key="2">
    <source>
        <dbReference type="Proteomes" id="UP000295530"/>
    </source>
</evidence>
<protein>
    <submittedName>
        <fullName evidence="1">Uncharacterized protein</fullName>
    </submittedName>
</protein>
<dbReference type="InterPro" id="IPR013785">
    <property type="entry name" value="Aldolase_TIM"/>
</dbReference>
<organism evidence="1 2">
    <name type="scientific">Scandinavium goeteborgense</name>
    <dbReference type="NCBI Taxonomy" id="1851514"/>
    <lineage>
        <taxon>Bacteria</taxon>
        <taxon>Pseudomonadati</taxon>
        <taxon>Pseudomonadota</taxon>
        <taxon>Gammaproteobacteria</taxon>
        <taxon>Enterobacterales</taxon>
        <taxon>Enterobacteriaceae</taxon>
        <taxon>Scandinavium</taxon>
    </lineage>
</organism>
<dbReference type="Proteomes" id="UP000295530">
    <property type="component" value="Unassembled WGS sequence"/>
</dbReference>
<accession>A0A4V3BLJ6</accession>
<dbReference type="PANTHER" id="PTHR43273">
    <property type="entry name" value="ANAEROBIC SULFATASE-MATURATING ENZYME HOMOLOG ASLB-RELATED"/>
    <property type="match status" value="1"/>
</dbReference>
<name>A0A4V3BLJ6_SCAGO</name>
<dbReference type="AlphaFoldDB" id="A0A4V3BLJ6"/>
<reference evidence="1 2" key="1">
    <citation type="submission" date="2019-03" db="EMBL/GenBank/DDBJ databases">
        <title>Genomic analyses of the natural microbiome of Caenorhabditis elegans.</title>
        <authorList>
            <person name="Samuel B."/>
        </authorList>
    </citation>
    <scope>NUCLEOTIDE SEQUENCE [LARGE SCALE GENOMIC DNA]</scope>
    <source>
        <strain evidence="1 2">BIGb0156</strain>
    </source>
</reference>
<gene>
    <name evidence="1" type="ORF">EC847_1394</name>
</gene>
<comment type="caution">
    <text evidence="1">The sequence shown here is derived from an EMBL/GenBank/DDBJ whole genome shotgun (WGS) entry which is preliminary data.</text>
</comment>